<gene>
    <name evidence="1" type="ORF">UFOVP129_54</name>
</gene>
<evidence type="ECO:0000313" key="1">
    <source>
        <dbReference type="EMBL" id="CAB4131148.1"/>
    </source>
</evidence>
<accession>A0A6J5L937</accession>
<proteinExistence type="predicted"/>
<protein>
    <submittedName>
        <fullName evidence="1">Uncharacterized protein</fullName>
    </submittedName>
</protein>
<name>A0A6J5L937_9CAUD</name>
<organism evidence="1">
    <name type="scientific">uncultured Caudovirales phage</name>
    <dbReference type="NCBI Taxonomy" id="2100421"/>
    <lineage>
        <taxon>Viruses</taxon>
        <taxon>Duplodnaviria</taxon>
        <taxon>Heunggongvirae</taxon>
        <taxon>Uroviricota</taxon>
        <taxon>Caudoviricetes</taxon>
        <taxon>Peduoviridae</taxon>
        <taxon>Maltschvirus</taxon>
        <taxon>Maltschvirus maltsch</taxon>
    </lineage>
</organism>
<reference evidence="1" key="1">
    <citation type="submission" date="2020-04" db="EMBL/GenBank/DDBJ databases">
        <authorList>
            <person name="Chiriac C."/>
            <person name="Salcher M."/>
            <person name="Ghai R."/>
            <person name="Kavagutti S V."/>
        </authorList>
    </citation>
    <scope>NUCLEOTIDE SEQUENCE</scope>
</reference>
<sequence>MKKLMIGGQALVKLGSDRTTNDTDYIVNNTERKEAFIFDQANNVDYINANGNKFFAEVWKLEANNNGEIATPQALLELKAYSLVQHCLNGFWAKADAAEYDMKFLVRNFNLTSVKIANKFMTSGELSEVNKVINSVRK</sequence>
<dbReference type="EMBL" id="LR796245">
    <property type="protein sequence ID" value="CAB4131148.1"/>
    <property type="molecule type" value="Genomic_DNA"/>
</dbReference>